<comment type="caution">
    <text evidence="3">The sequence shown here is derived from an EMBL/GenBank/DDBJ whole genome shotgun (WGS) entry which is preliminary data.</text>
</comment>
<dbReference type="EMBL" id="CAMPGE010027773">
    <property type="protein sequence ID" value="CAI2385375.1"/>
    <property type="molecule type" value="Genomic_DNA"/>
</dbReference>
<feature type="compositionally biased region" description="Basic and acidic residues" evidence="2">
    <location>
        <begin position="33"/>
        <end position="48"/>
    </location>
</feature>
<feature type="compositionally biased region" description="Basic residues" evidence="2">
    <location>
        <begin position="651"/>
        <end position="666"/>
    </location>
</feature>
<feature type="coiled-coil region" evidence="1">
    <location>
        <begin position="563"/>
        <end position="636"/>
    </location>
</feature>
<sequence length="828" mass="95233">MMDDFDFEDDIGDLQAEDVFLPPVNNNGSRLSNHKDKPDKFVSVRESTKGLPPAKNKPPAFPKASGKFGFDDDSDEGDDFGLEDINNKKKAPDIKPQGSMNKSPVSKFPIANNKSNKKNDDYDLDFDDEDSPKNGAKKPQNNLPKAQDPHNIFPSPGFSKDIEKKVRPERTSGIDINGMKKLNDKLDNSSDFGDYEDDLSNLNMVSDPQQKQKTPLKKKEVTPIQKKEPTLVSKQDTPPKKKESLKNSFPKPIKKMSSITKSKAEIIESKDKPITDRTGPNADPIPENKNLRLDTNQKERIRKKKPQAPSEKSDYESDIAEKDVFVPEPADDQSDEGTRFNKNTEEAPKKPKFRKQSMANSSVLGADEDLEELYSENAHLLSQISEFTEQMDQRMVLLRKVKKVDQQLDRPNSAINSKKAKLDGMFKKMKLIKNDIQNMNKIVDNSNTVNSLADNENKIREQEKILSEQKLVLKDRNKVIREQKKFIREAEKIEDADGKASQVNSTFDKSKDKLRELKKRFTEEDKMLLDRHEEFEIMRDRCRRIKDIIQEKKRIEAETGVKQAVTEEDIVRVEGNIDKLEAQKKDIDKQWRKRIQLQEDRVIRIKHESNQMELKHKEKENEYRMINLKIKELKRTIQSTYVHKATDNSRKERKKSARSVTKTSRKAAKEKEQNFRPNSSKRAGLQEAIKQEYEVEDGEFNDPPPQGINKGVDFNGGEDSFEEYENDFDRTMEHTDKKDLDTSELDIDRQTSKPIAMPGDKEHYSKVANKRMSEMLNNSQNTENQSIHHNQSVDSHISQVSKPSMGQKSKPMIGKMASKPTFALKRRN</sequence>
<protein>
    <submittedName>
        <fullName evidence="3">Uncharacterized protein</fullName>
    </submittedName>
</protein>
<feature type="compositionally biased region" description="Polar residues" evidence="2">
    <location>
        <begin position="776"/>
        <end position="807"/>
    </location>
</feature>
<evidence type="ECO:0000256" key="2">
    <source>
        <dbReference type="SAM" id="MobiDB-lite"/>
    </source>
</evidence>
<evidence type="ECO:0000256" key="1">
    <source>
        <dbReference type="SAM" id="Coils"/>
    </source>
</evidence>
<feature type="region of interest" description="Disordered" evidence="2">
    <location>
        <begin position="776"/>
        <end position="828"/>
    </location>
</feature>
<organism evidence="3 4">
    <name type="scientific">Euplotes crassus</name>
    <dbReference type="NCBI Taxonomy" id="5936"/>
    <lineage>
        <taxon>Eukaryota</taxon>
        <taxon>Sar</taxon>
        <taxon>Alveolata</taxon>
        <taxon>Ciliophora</taxon>
        <taxon>Intramacronucleata</taxon>
        <taxon>Spirotrichea</taxon>
        <taxon>Hypotrichia</taxon>
        <taxon>Euplotida</taxon>
        <taxon>Euplotidae</taxon>
        <taxon>Moneuplotes</taxon>
    </lineage>
</organism>
<feature type="compositionally biased region" description="Basic and acidic residues" evidence="2">
    <location>
        <begin position="311"/>
        <end position="325"/>
    </location>
</feature>
<feature type="compositionally biased region" description="Basic and acidic residues" evidence="2">
    <location>
        <begin position="262"/>
        <end position="275"/>
    </location>
</feature>
<feature type="region of interest" description="Disordered" evidence="2">
    <location>
        <begin position="733"/>
        <end position="762"/>
    </location>
</feature>
<gene>
    <name evidence="3" type="ORF">ECRASSUSDP1_LOCUS26934</name>
</gene>
<proteinExistence type="predicted"/>
<feature type="region of interest" description="Disordered" evidence="2">
    <location>
        <begin position="15"/>
        <end position="361"/>
    </location>
</feature>
<feature type="compositionally biased region" description="Acidic residues" evidence="2">
    <location>
        <begin position="71"/>
        <end position="82"/>
    </location>
</feature>
<dbReference type="Proteomes" id="UP001295684">
    <property type="component" value="Unassembled WGS sequence"/>
</dbReference>
<feature type="compositionally biased region" description="Basic and acidic residues" evidence="2">
    <location>
        <begin position="733"/>
        <end position="751"/>
    </location>
</feature>
<dbReference type="AlphaFoldDB" id="A0AAD1Y6Q2"/>
<keyword evidence="4" id="KW-1185">Reference proteome</keyword>
<evidence type="ECO:0000313" key="4">
    <source>
        <dbReference type="Proteomes" id="UP001295684"/>
    </source>
</evidence>
<feature type="compositionally biased region" description="Basic and acidic residues" evidence="2">
    <location>
        <begin position="160"/>
        <end position="172"/>
    </location>
</feature>
<name>A0AAD1Y6Q2_EUPCR</name>
<feature type="region of interest" description="Disordered" evidence="2">
    <location>
        <begin position="641"/>
        <end position="684"/>
    </location>
</feature>
<accession>A0AAD1Y6Q2</accession>
<feature type="compositionally biased region" description="Basic and acidic residues" evidence="2">
    <location>
        <begin position="336"/>
        <end position="349"/>
    </location>
</feature>
<keyword evidence="1" id="KW-0175">Coiled coil</keyword>
<reference evidence="3" key="1">
    <citation type="submission" date="2023-07" db="EMBL/GenBank/DDBJ databases">
        <authorList>
            <consortium name="AG Swart"/>
            <person name="Singh M."/>
            <person name="Singh A."/>
            <person name="Seah K."/>
            <person name="Emmerich C."/>
        </authorList>
    </citation>
    <scope>NUCLEOTIDE SEQUENCE</scope>
    <source>
        <strain evidence="3">DP1</strain>
    </source>
</reference>
<evidence type="ECO:0000313" key="3">
    <source>
        <dbReference type="EMBL" id="CAI2385375.1"/>
    </source>
</evidence>
<feature type="compositionally biased region" description="Basic and acidic residues" evidence="2">
    <location>
        <begin position="217"/>
        <end position="229"/>
    </location>
</feature>
<feature type="compositionally biased region" description="Basic and acidic residues" evidence="2">
    <location>
        <begin position="289"/>
        <end position="299"/>
    </location>
</feature>